<protein>
    <recommendedName>
        <fullName evidence="3">F-box domain-containing protein</fullName>
    </recommendedName>
</protein>
<comment type="caution">
    <text evidence="1">The sequence shown here is derived from an EMBL/GenBank/DDBJ whole genome shotgun (WGS) entry which is preliminary data.</text>
</comment>
<dbReference type="Proteomes" id="UP001521785">
    <property type="component" value="Unassembled WGS sequence"/>
</dbReference>
<sequence>MASTDAFLHGWKYLPAELKLKILGPVSEVHEPVDMVTCSNLVAGHWKPFFSKSFEDAEIWKEAFYRNNTFFVLANRGAFILPDPRYRRFINRLQIYILPTLRQWYLLSTLSPKAEFPQLTDLTVTVDFDFTLPKEDGSCSYSLDDPTKPPFSSISPLAKHRAQRDWLTSYINPIQFDVRKLAVEVLNVAIFIGPDSQLKYSEDQRDYIRKNCLNGLPIIDDPETQVFALLKNTGHALEDTEVDFVLGESQTVVKKFCKCCIREARK</sequence>
<keyword evidence="2" id="KW-1185">Reference proteome</keyword>
<name>A0ABR3R8J5_9PLEO</name>
<reference evidence="1 2" key="1">
    <citation type="submission" date="2024-02" db="EMBL/GenBank/DDBJ databases">
        <title>De novo assembly and annotation of 12 fungi associated with fruit tree decline syndrome in Ontario, Canada.</title>
        <authorList>
            <person name="Sulman M."/>
            <person name="Ellouze W."/>
            <person name="Ilyukhin E."/>
        </authorList>
    </citation>
    <scope>NUCLEOTIDE SEQUENCE [LARGE SCALE GENOMIC DNA]</scope>
    <source>
        <strain evidence="1 2">M42-189</strain>
    </source>
</reference>
<evidence type="ECO:0000313" key="1">
    <source>
        <dbReference type="EMBL" id="KAL1600755.1"/>
    </source>
</evidence>
<accession>A0ABR3R8J5</accession>
<evidence type="ECO:0008006" key="3">
    <source>
        <dbReference type="Google" id="ProtNLM"/>
    </source>
</evidence>
<evidence type="ECO:0000313" key="2">
    <source>
        <dbReference type="Proteomes" id="UP001521785"/>
    </source>
</evidence>
<organism evidence="1 2">
    <name type="scientific">Paraconiothyrium brasiliense</name>
    <dbReference type="NCBI Taxonomy" id="300254"/>
    <lineage>
        <taxon>Eukaryota</taxon>
        <taxon>Fungi</taxon>
        <taxon>Dikarya</taxon>
        <taxon>Ascomycota</taxon>
        <taxon>Pezizomycotina</taxon>
        <taxon>Dothideomycetes</taxon>
        <taxon>Pleosporomycetidae</taxon>
        <taxon>Pleosporales</taxon>
        <taxon>Massarineae</taxon>
        <taxon>Didymosphaeriaceae</taxon>
        <taxon>Paraconiothyrium</taxon>
    </lineage>
</organism>
<gene>
    <name evidence="1" type="ORF">SLS60_007143</name>
</gene>
<dbReference type="EMBL" id="JAKJXO020000009">
    <property type="protein sequence ID" value="KAL1600755.1"/>
    <property type="molecule type" value="Genomic_DNA"/>
</dbReference>
<proteinExistence type="predicted"/>